<proteinExistence type="predicted"/>
<protein>
    <submittedName>
        <fullName evidence="1">Uncharacterized protein</fullName>
    </submittedName>
</protein>
<reference evidence="1" key="1">
    <citation type="submission" date="2019-08" db="EMBL/GenBank/DDBJ databases">
        <authorList>
            <person name="Kucharzyk K."/>
            <person name="Murdoch R.W."/>
            <person name="Higgins S."/>
            <person name="Loffler F."/>
        </authorList>
    </citation>
    <scope>NUCLEOTIDE SEQUENCE</scope>
</reference>
<sequence>MVFAFAQKGNLVVEKSKVSLPGNVIPCEGVAADVPYRQQLFVVVIHIFLYLGHGHSGKGLDIGGVVCPRPCDSYDLFDIVNSFCKEFADSCKCVHVQCPDGLPFVDGTHMVDLYPHVPGRMRSVKGVYGGLFYFMERTAGVIRCMEGNMYSTFGELAEQLYCYFDVVGLCLECKAEVGCKGCRVKT</sequence>
<gene>
    <name evidence="1" type="ORF">SDC9_75595</name>
</gene>
<dbReference type="EMBL" id="VSSQ01005412">
    <property type="protein sequence ID" value="MPM29056.1"/>
    <property type="molecule type" value="Genomic_DNA"/>
</dbReference>
<organism evidence="1">
    <name type="scientific">bioreactor metagenome</name>
    <dbReference type="NCBI Taxonomy" id="1076179"/>
    <lineage>
        <taxon>unclassified sequences</taxon>
        <taxon>metagenomes</taxon>
        <taxon>ecological metagenomes</taxon>
    </lineage>
</organism>
<evidence type="ECO:0000313" key="1">
    <source>
        <dbReference type="EMBL" id="MPM29056.1"/>
    </source>
</evidence>
<comment type="caution">
    <text evidence="1">The sequence shown here is derived from an EMBL/GenBank/DDBJ whole genome shotgun (WGS) entry which is preliminary data.</text>
</comment>
<name>A0A644YKN5_9ZZZZ</name>
<dbReference type="AlphaFoldDB" id="A0A644YKN5"/>
<accession>A0A644YKN5</accession>